<evidence type="ECO:0000313" key="3">
    <source>
        <dbReference type="Proteomes" id="UP000641206"/>
    </source>
</evidence>
<keyword evidence="1" id="KW-0472">Membrane</keyword>
<keyword evidence="1" id="KW-1133">Transmembrane helix</keyword>
<feature type="transmembrane region" description="Helical" evidence="1">
    <location>
        <begin position="40"/>
        <end position="68"/>
    </location>
</feature>
<dbReference type="EMBL" id="BMLW01000004">
    <property type="protein sequence ID" value="GGP10022.1"/>
    <property type="molecule type" value="Genomic_DNA"/>
</dbReference>
<reference evidence="3" key="1">
    <citation type="journal article" date="2019" name="Int. J. Syst. Evol. Microbiol.">
        <title>The Global Catalogue of Microorganisms (GCM) 10K type strain sequencing project: providing services to taxonomists for standard genome sequencing and annotation.</title>
        <authorList>
            <consortium name="The Broad Institute Genomics Platform"/>
            <consortium name="The Broad Institute Genome Sequencing Center for Infectious Disease"/>
            <person name="Wu L."/>
            <person name="Ma J."/>
        </authorList>
    </citation>
    <scope>NUCLEOTIDE SEQUENCE [LARGE SCALE GENOMIC DNA]</scope>
    <source>
        <strain evidence="3">CGMCC 1.7693</strain>
    </source>
</reference>
<keyword evidence="1" id="KW-0812">Transmembrane</keyword>
<protein>
    <submittedName>
        <fullName evidence="2">Uncharacterized protein</fullName>
    </submittedName>
</protein>
<gene>
    <name evidence="2" type="ORF">GCM10011346_16460</name>
</gene>
<name>A0ABQ2NSN0_9BACI</name>
<evidence type="ECO:0000313" key="2">
    <source>
        <dbReference type="EMBL" id="GGP10022.1"/>
    </source>
</evidence>
<evidence type="ECO:0000256" key="1">
    <source>
        <dbReference type="SAM" id="Phobius"/>
    </source>
</evidence>
<dbReference type="Proteomes" id="UP000641206">
    <property type="component" value="Unassembled WGS sequence"/>
</dbReference>
<comment type="caution">
    <text evidence="2">The sequence shown here is derived from an EMBL/GenBank/DDBJ whole genome shotgun (WGS) entry which is preliminary data.</text>
</comment>
<accession>A0ABQ2NSN0</accession>
<proteinExistence type="predicted"/>
<sequence>MLLKSNYRYVDIISMILTIILAQPIGKGFLGLYIDLDNIIFSMLAAILFVIVLYYLIYFIISFIRIFILKNWLKNKKQ</sequence>
<keyword evidence="3" id="KW-1185">Reference proteome</keyword>
<feature type="transmembrane region" description="Helical" evidence="1">
    <location>
        <begin position="12"/>
        <end position="34"/>
    </location>
</feature>
<organism evidence="2 3">
    <name type="scientific">Oceanobacillus neutriphilus</name>
    <dbReference type="NCBI Taxonomy" id="531815"/>
    <lineage>
        <taxon>Bacteria</taxon>
        <taxon>Bacillati</taxon>
        <taxon>Bacillota</taxon>
        <taxon>Bacilli</taxon>
        <taxon>Bacillales</taxon>
        <taxon>Bacillaceae</taxon>
        <taxon>Oceanobacillus</taxon>
    </lineage>
</organism>